<evidence type="ECO:0000313" key="9">
    <source>
        <dbReference type="EMBL" id="RPA80310.1"/>
    </source>
</evidence>
<evidence type="ECO:0000256" key="4">
    <source>
        <dbReference type="ARBA" id="ARBA00022825"/>
    </source>
</evidence>
<feature type="signal peptide" evidence="7">
    <location>
        <begin position="1"/>
        <end position="24"/>
    </location>
</feature>
<dbReference type="EMBL" id="ML119689">
    <property type="protein sequence ID" value="RPA80310.1"/>
    <property type="molecule type" value="Genomic_DNA"/>
</dbReference>
<protein>
    <submittedName>
        <fullName evidence="9">Subtilisin-like protein</fullName>
    </submittedName>
</protein>
<feature type="compositionally biased region" description="Basic and acidic residues" evidence="6">
    <location>
        <begin position="968"/>
        <end position="979"/>
    </location>
</feature>
<evidence type="ECO:0000256" key="6">
    <source>
        <dbReference type="SAM" id="MobiDB-lite"/>
    </source>
</evidence>
<dbReference type="GO" id="GO:0006508">
    <property type="term" value="P:proteolysis"/>
    <property type="evidence" value="ECO:0007669"/>
    <property type="project" value="UniProtKB-KW"/>
</dbReference>
<feature type="active site" description="Charge relay system" evidence="5">
    <location>
        <position position="549"/>
    </location>
</feature>
<dbReference type="PANTHER" id="PTHR43806">
    <property type="entry name" value="PEPTIDASE S8"/>
    <property type="match status" value="1"/>
</dbReference>
<dbReference type="Proteomes" id="UP000275078">
    <property type="component" value="Unassembled WGS sequence"/>
</dbReference>
<feature type="domain" description="Peptidase S8/S53" evidence="8">
    <location>
        <begin position="177"/>
        <end position="564"/>
    </location>
</feature>
<keyword evidence="4 5" id="KW-0720">Serine protease</keyword>
<dbReference type="Gene3D" id="3.40.50.200">
    <property type="entry name" value="Peptidase S8/S53 domain"/>
    <property type="match status" value="2"/>
</dbReference>
<dbReference type="InterPro" id="IPR050131">
    <property type="entry name" value="Peptidase_S8_subtilisin-like"/>
</dbReference>
<feature type="active site" description="Charge relay system" evidence="5">
    <location>
        <position position="229"/>
    </location>
</feature>
<organism evidence="9 10">
    <name type="scientific">Ascobolus immersus RN42</name>
    <dbReference type="NCBI Taxonomy" id="1160509"/>
    <lineage>
        <taxon>Eukaryota</taxon>
        <taxon>Fungi</taxon>
        <taxon>Dikarya</taxon>
        <taxon>Ascomycota</taxon>
        <taxon>Pezizomycotina</taxon>
        <taxon>Pezizomycetes</taxon>
        <taxon>Pezizales</taxon>
        <taxon>Ascobolaceae</taxon>
        <taxon>Ascobolus</taxon>
    </lineage>
</organism>
<proteinExistence type="inferred from homology"/>
<keyword evidence="7" id="KW-0732">Signal</keyword>
<accession>A0A3N4I857</accession>
<evidence type="ECO:0000256" key="7">
    <source>
        <dbReference type="SAM" id="SignalP"/>
    </source>
</evidence>
<dbReference type="AlphaFoldDB" id="A0A3N4I857"/>
<dbReference type="InterPro" id="IPR000209">
    <property type="entry name" value="Peptidase_S8/S53_dom"/>
</dbReference>
<reference evidence="9 10" key="1">
    <citation type="journal article" date="2018" name="Nat. Ecol. Evol.">
        <title>Pezizomycetes genomes reveal the molecular basis of ectomycorrhizal truffle lifestyle.</title>
        <authorList>
            <person name="Murat C."/>
            <person name="Payen T."/>
            <person name="Noel B."/>
            <person name="Kuo A."/>
            <person name="Morin E."/>
            <person name="Chen J."/>
            <person name="Kohler A."/>
            <person name="Krizsan K."/>
            <person name="Balestrini R."/>
            <person name="Da Silva C."/>
            <person name="Montanini B."/>
            <person name="Hainaut M."/>
            <person name="Levati E."/>
            <person name="Barry K.W."/>
            <person name="Belfiori B."/>
            <person name="Cichocki N."/>
            <person name="Clum A."/>
            <person name="Dockter R.B."/>
            <person name="Fauchery L."/>
            <person name="Guy J."/>
            <person name="Iotti M."/>
            <person name="Le Tacon F."/>
            <person name="Lindquist E.A."/>
            <person name="Lipzen A."/>
            <person name="Malagnac F."/>
            <person name="Mello A."/>
            <person name="Molinier V."/>
            <person name="Miyauchi S."/>
            <person name="Poulain J."/>
            <person name="Riccioni C."/>
            <person name="Rubini A."/>
            <person name="Sitrit Y."/>
            <person name="Splivallo R."/>
            <person name="Traeger S."/>
            <person name="Wang M."/>
            <person name="Zifcakova L."/>
            <person name="Wipf D."/>
            <person name="Zambonelli A."/>
            <person name="Paolocci F."/>
            <person name="Nowrousian M."/>
            <person name="Ottonello S."/>
            <person name="Baldrian P."/>
            <person name="Spatafora J.W."/>
            <person name="Henrissat B."/>
            <person name="Nagy L.G."/>
            <person name="Aury J.M."/>
            <person name="Wincker P."/>
            <person name="Grigoriev I.V."/>
            <person name="Bonfante P."/>
            <person name="Martin F.M."/>
        </authorList>
    </citation>
    <scope>NUCLEOTIDE SEQUENCE [LARGE SCALE GENOMIC DNA]</scope>
    <source>
        <strain evidence="9 10">RN42</strain>
    </source>
</reference>
<dbReference type="OrthoDB" id="10256524at2759"/>
<dbReference type="PROSITE" id="PS51892">
    <property type="entry name" value="SUBTILASE"/>
    <property type="match status" value="1"/>
</dbReference>
<feature type="chain" id="PRO_5018142929" evidence="7">
    <location>
        <begin position="25"/>
        <end position="1012"/>
    </location>
</feature>
<name>A0A3N4I857_ASCIM</name>
<keyword evidence="10" id="KW-1185">Reference proteome</keyword>
<evidence type="ECO:0000313" key="10">
    <source>
        <dbReference type="Proteomes" id="UP000275078"/>
    </source>
</evidence>
<evidence type="ECO:0000256" key="3">
    <source>
        <dbReference type="ARBA" id="ARBA00022801"/>
    </source>
</evidence>
<dbReference type="Pfam" id="PF00082">
    <property type="entry name" value="Peptidase_S8"/>
    <property type="match status" value="1"/>
</dbReference>
<comment type="similarity">
    <text evidence="1 5">Belongs to the peptidase S8 family.</text>
</comment>
<dbReference type="InterPro" id="IPR015500">
    <property type="entry name" value="Peptidase_S8_subtilisin-rel"/>
</dbReference>
<evidence type="ECO:0000259" key="8">
    <source>
        <dbReference type="Pfam" id="PF00082"/>
    </source>
</evidence>
<evidence type="ECO:0000256" key="5">
    <source>
        <dbReference type="PROSITE-ProRule" id="PRU01240"/>
    </source>
</evidence>
<dbReference type="PRINTS" id="PR00723">
    <property type="entry name" value="SUBTILISIN"/>
</dbReference>
<keyword evidence="3 5" id="KW-0378">Hydrolase</keyword>
<gene>
    <name evidence="9" type="ORF">BJ508DRAFT_327415</name>
</gene>
<evidence type="ECO:0000256" key="2">
    <source>
        <dbReference type="ARBA" id="ARBA00022670"/>
    </source>
</evidence>
<feature type="compositionally biased region" description="Low complexity" evidence="6">
    <location>
        <begin position="949"/>
        <end position="959"/>
    </location>
</feature>
<dbReference type="GO" id="GO:0004252">
    <property type="term" value="F:serine-type endopeptidase activity"/>
    <property type="evidence" value="ECO:0007669"/>
    <property type="project" value="UniProtKB-UniRule"/>
</dbReference>
<evidence type="ECO:0000256" key="1">
    <source>
        <dbReference type="ARBA" id="ARBA00011073"/>
    </source>
</evidence>
<keyword evidence="2 5" id="KW-0645">Protease</keyword>
<dbReference type="SUPFAM" id="SSF52743">
    <property type="entry name" value="Subtilisin-like"/>
    <property type="match status" value="1"/>
</dbReference>
<sequence>MRVFPPLLLLFLLLFGTSFIAVLAQPSPPVGSRSPEHTFIVRFRRCPAGKCVEDFYTQLNETKVAFRSISNHSSVILAATILEAPTMSLEQLAKLPGVRAVWSPTGSLEAMPLTEEQPDTMFETSPHNALYPRRKRFLVTSATPRFPTPPEGYVGLYGPSLHAATGVNRLHQAGFRGRGSKIAIVDDVMNPGAPDYLQILGLQPTILDAYNFVDQQTHVALSNPLTLSHGLRVAGVATGPFGVAPEAGLLLYTVMNETTPVEVLVGNLSDALERAISEGAHCINFSIGFEFGWADGYIHDLLKTLGDEGIISTASSTNSGHHGPWTLTFLSADSSIIGVGRYTEDVLPAYLLTASTGSEVRKILYQTGDAPTHAVTLNLKIPRAEFGVANNEVPDVSVHTLSSPTFGSDELLFLEYCQRPGVMSSLNETLNKGAGGLLLFGYKAVDYGSLQLKNPGKFAALIHSPEDYVWLKEQMQAGGQVAVTFAPPTADDTYGVSREDEEVHMRDKTSGQGPTIDLFLGISILAPGATLLSPTGCSSNPLAPFSGCSAASPYIAGLGALYHSSQVSADARSGSPMASRGMPEKFRNRLETSGHLLLARPNSNCPSYSGFDASWLQAGGRVNGWQTIFGALSISPGQLLLNDTENGSLIQQVTIENESNTNVDITITHLPGPGAYILKEDVEGGILTVNENYCLDSNLQAKATVTNPSFILGPLSSVSVEVRFTAPDVTEDKAKLMPYYGGWINVAANNVEVYHIAYFGAASPLKDIQLLQCDPEFLVVEADTTTKPVSEDITLTIGIDSLQKGRILVRQVLGTALGLWEFIPLGHALTEQSAIIFHVVQHDTRYEEVFDASTQQIIEQPRVTNITFDGSRVWSKPLKTWTVIEPGTYQVCVRLLKIFGDRSKAEGWERWCSDYTVTFIKATAPADDVQDLPELEGPSFLPQQPSPQEPEQLEPQLDAPQPPQRQQGEADPHLPHELLADQQHQRGPRLPQDPSPQLPAEHEPGLPRQPLA</sequence>
<dbReference type="PANTHER" id="PTHR43806:SF11">
    <property type="entry name" value="CEREVISIN-RELATED"/>
    <property type="match status" value="1"/>
</dbReference>
<feature type="region of interest" description="Disordered" evidence="6">
    <location>
        <begin position="930"/>
        <end position="1012"/>
    </location>
</feature>
<dbReference type="InterPro" id="IPR036852">
    <property type="entry name" value="Peptidase_S8/S53_dom_sf"/>
</dbReference>
<dbReference type="STRING" id="1160509.A0A3N4I857"/>
<feature type="active site" description="Charge relay system" evidence="5">
    <location>
        <position position="186"/>
    </location>
</feature>